<organism evidence="3 4">
    <name type="scientific">Halalkalibacter kiskunsagensis</name>
    <dbReference type="NCBI Taxonomy" id="1548599"/>
    <lineage>
        <taxon>Bacteria</taxon>
        <taxon>Bacillati</taxon>
        <taxon>Bacillota</taxon>
        <taxon>Bacilli</taxon>
        <taxon>Bacillales</taxon>
        <taxon>Bacillaceae</taxon>
        <taxon>Halalkalibacter</taxon>
    </lineage>
</organism>
<sequence length="284" mass="32698">MRKYSLILIFVTVFTISLFYYHSQNKDSYILHNHESVFLEQENMIAVSTYNIQFGRGQDKLVKLKRTIETLQSLDADIISLQEVERNSLRSYFNDQVHTIARELNMNAYFSPSIAYPGLYYGNAILTRFPINNAKTMHFHHRLENRAALVVEVQVTDTQTLHVINTHLGLDRTERSGAIDKINQKLTNLDGPIILTGDLNAVPSEQEYRQWNDKLTKSNKGIPIQTYNNQNWQIDYIFHSSDFTVNEVNVIESDASDHFAVSALLYLESSPVYTDAKAQSKELK</sequence>
<keyword evidence="3" id="KW-0378">Hydrolase</keyword>
<protein>
    <submittedName>
        <fullName evidence="3">Endonuclease/exonuclease/phosphatase family protein</fullName>
    </submittedName>
</protein>
<dbReference type="InterPro" id="IPR005135">
    <property type="entry name" value="Endo/exonuclease/phosphatase"/>
</dbReference>
<evidence type="ECO:0000313" key="4">
    <source>
        <dbReference type="Proteomes" id="UP001589838"/>
    </source>
</evidence>
<proteinExistence type="predicted"/>
<feature type="transmembrane region" description="Helical" evidence="1">
    <location>
        <begin position="6"/>
        <end position="23"/>
    </location>
</feature>
<accession>A0ABV6KDZ1</accession>
<dbReference type="Pfam" id="PF03372">
    <property type="entry name" value="Exo_endo_phos"/>
    <property type="match status" value="1"/>
</dbReference>
<dbReference type="RefSeq" id="WP_335962100.1">
    <property type="nucleotide sequence ID" value="NZ_JAXBLX010000024.1"/>
</dbReference>
<dbReference type="InterPro" id="IPR051916">
    <property type="entry name" value="GPI-anchor_lipid_remodeler"/>
</dbReference>
<keyword evidence="1" id="KW-0812">Transmembrane</keyword>
<gene>
    <name evidence="3" type="ORF">ACFFHM_13690</name>
</gene>
<evidence type="ECO:0000259" key="2">
    <source>
        <dbReference type="Pfam" id="PF03372"/>
    </source>
</evidence>
<evidence type="ECO:0000256" key="1">
    <source>
        <dbReference type="SAM" id="Phobius"/>
    </source>
</evidence>
<keyword evidence="4" id="KW-1185">Reference proteome</keyword>
<keyword evidence="1" id="KW-1133">Transmembrane helix</keyword>
<keyword evidence="3" id="KW-0540">Nuclease</keyword>
<evidence type="ECO:0000313" key="3">
    <source>
        <dbReference type="EMBL" id="MFC0471516.1"/>
    </source>
</evidence>
<dbReference type="GO" id="GO:0004519">
    <property type="term" value="F:endonuclease activity"/>
    <property type="evidence" value="ECO:0007669"/>
    <property type="project" value="UniProtKB-KW"/>
</dbReference>
<dbReference type="SUPFAM" id="SSF56219">
    <property type="entry name" value="DNase I-like"/>
    <property type="match status" value="1"/>
</dbReference>
<dbReference type="Proteomes" id="UP001589838">
    <property type="component" value="Unassembled WGS sequence"/>
</dbReference>
<dbReference type="Gene3D" id="3.60.10.10">
    <property type="entry name" value="Endonuclease/exonuclease/phosphatase"/>
    <property type="match status" value="1"/>
</dbReference>
<dbReference type="EMBL" id="JBHLUX010000035">
    <property type="protein sequence ID" value="MFC0471516.1"/>
    <property type="molecule type" value="Genomic_DNA"/>
</dbReference>
<name>A0ABV6KDZ1_9BACI</name>
<feature type="domain" description="Endonuclease/exonuclease/phosphatase" evidence="2">
    <location>
        <begin position="49"/>
        <end position="258"/>
    </location>
</feature>
<reference evidence="3 4" key="1">
    <citation type="submission" date="2024-09" db="EMBL/GenBank/DDBJ databases">
        <authorList>
            <person name="Sun Q."/>
            <person name="Mori K."/>
        </authorList>
    </citation>
    <scope>NUCLEOTIDE SEQUENCE [LARGE SCALE GENOMIC DNA]</scope>
    <source>
        <strain evidence="3 4">NCAIM B.02610</strain>
    </source>
</reference>
<dbReference type="InterPro" id="IPR036691">
    <property type="entry name" value="Endo/exonu/phosph_ase_sf"/>
</dbReference>
<comment type="caution">
    <text evidence="3">The sequence shown here is derived from an EMBL/GenBank/DDBJ whole genome shotgun (WGS) entry which is preliminary data.</text>
</comment>
<dbReference type="PANTHER" id="PTHR14859:SF1">
    <property type="entry name" value="PGAP2-INTERACTING PROTEIN"/>
    <property type="match status" value="1"/>
</dbReference>
<keyword evidence="1" id="KW-0472">Membrane</keyword>
<dbReference type="PANTHER" id="PTHR14859">
    <property type="entry name" value="CALCOFLUOR WHITE HYPERSENSITIVE PROTEIN PRECURSOR"/>
    <property type="match status" value="1"/>
</dbReference>
<keyword evidence="3" id="KW-0255">Endonuclease</keyword>